<evidence type="ECO:0000256" key="1">
    <source>
        <dbReference type="SAM" id="MobiDB-lite"/>
    </source>
</evidence>
<sequence length="173" mass="19075">MPDHKKHDQDDEDWGSLADLLHTLQKELEAGNTKMQAKASGPHLRISHCHITLPLLLRRNDKTGEIDAALPKTPSESLLNKLAEHSRRPEGAPKTAPPKGRASTGKSTKRQTAKAKAAAELARKEAVAVSADQEIADDLLQVEQAFELEKMLNDRLTVLELNFKGHMADHKDS</sequence>
<proteinExistence type="predicted"/>
<dbReference type="EMBL" id="BNCI01000002">
    <property type="protein sequence ID" value="GHF22358.1"/>
    <property type="molecule type" value="Genomic_DNA"/>
</dbReference>
<dbReference type="RefSeq" id="WP_191251704.1">
    <property type="nucleotide sequence ID" value="NZ_BNCI01000002.1"/>
</dbReference>
<feature type="region of interest" description="Disordered" evidence="1">
    <location>
        <begin position="67"/>
        <end position="112"/>
    </location>
</feature>
<reference evidence="2" key="1">
    <citation type="journal article" date="2014" name="Int. J. Syst. Evol. Microbiol.">
        <title>Complete genome sequence of Corynebacterium casei LMG S-19264T (=DSM 44701T), isolated from a smear-ripened cheese.</title>
        <authorList>
            <consortium name="US DOE Joint Genome Institute (JGI-PGF)"/>
            <person name="Walter F."/>
            <person name="Albersmeier A."/>
            <person name="Kalinowski J."/>
            <person name="Ruckert C."/>
        </authorList>
    </citation>
    <scope>NUCLEOTIDE SEQUENCE</scope>
    <source>
        <strain evidence="2">KCTC 42590</strain>
    </source>
</reference>
<reference evidence="2" key="2">
    <citation type="submission" date="2020-09" db="EMBL/GenBank/DDBJ databases">
        <authorList>
            <person name="Sun Q."/>
            <person name="Kim S."/>
        </authorList>
    </citation>
    <scope>NUCLEOTIDE SEQUENCE</scope>
    <source>
        <strain evidence="2">KCTC 42590</strain>
    </source>
</reference>
<keyword evidence="3" id="KW-1185">Reference proteome</keyword>
<protein>
    <submittedName>
        <fullName evidence="2">Uncharacterized protein</fullName>
    </submittedName>
</protein>
<evidence type="ECO:0000313" key="3">
    <source>
        <dbReference type="Proteomes" id="UP000630923"/>
    </source>
</evidence>
<gene>
    <name evidence="2" type="ORF">GCM10017044_15640</name>
</gene>
<evidence type="ECO:0000313" key="2">
    <source>
        <dbReference type="EMBL" id="GHF22358.1"/>
    </source>
</evidence>
<organism evidence="2 3">
    <name type="scientific">Kordiimonas sediminis</name>
    <dbReference type="NCBI Taxonomy" id="1735581"/>
    <lineage>
        <taxon>Bacteria</taxon>
        <taxon>Pseudomonadati</taxon>
        <taxon>Pseudomonadota</taxon>
        <taxon>Alphaproteobacteria</taxon>
        <taxon>Kordiimonadales</taxon>
        <taxon>Kordiimonadaceae</taxon>
        <taxon>Kordiimonas</taxon>
    </lineage>
</organism>
<dbReference type="AlphaFoldDB" id="A0A919ARE6"/>
<comment type="caution">
    <text evidence="2">The sequence shown here is derived from an EMBL/GenBank/DDBJ whole genome shotgun (WGS) entry which is preliminary data.</text>
</comment>
<accession>A0A919ARE6</accession>
<name>A0A919ARE6_9PROT</name>
<dbReference type="Proteomes" id="UP000630923">
    <property type="component" value="Unassembled WGS sequence"/>
</dbReference>
<feature type="compositionally biased region" description="Basic and acidic residues" evidence="1">
    <location>
        <begin position="82"/>
        <end position="91"/>
    </location>
</feature>